<feature type="domain" description="UBA" evidence="1">
    <location>
        <begin position="175"/>
        <end position="216"/>
    </location>
</feature>
<dbReference type="CDD" id="cd00009">
    <property type="entry name" value="AAA"/>
    <property type="match status" value="1"/>
</dbReference>
<dbReference type="NCBIfam" id="NF005677">
    <property type="entry name" value="PRK07471.1"/>
    <property type="match status" value="1"/>
</dbReference>
<keyword evidence="3" id="KW-1185">Reference proteome</keyword>
<dbReference type="InterPro" id="IPR015940">
    <property type="entry name" value="UBA"/>
</dbReference>
<reference evidence="2 3" key="2">
    <citation type="journal article" date="2014" name="FEMS Microbiol. Lett.">
        <title>Draft genomic DNA sequence of the facultatively methylotrophic bacterium Acidomonas methanolica type strain MB58.</title>
        <authorList>
            <person name="Higashiura N."/>
            <person name="Hadano H."/>
            <person name="Hirakawa H."/>
            <person name="Matsutani M."/>
            <person name="Takabe S."/>
            <person name="Matsushita K."/>
            <person name="Azuma Y."/>
        </authorList>
    </citation>
    <scope>NUCLEOTIDE SEQUENCE [LARGE SCALE GENOMIC DNA]</scope>
    <source>
        <strain evidence="2 3">MB58</strain>
    </source>
</reference>
<evidence type="ECO:0000313" key="3">
    <source>
        <dbReference type="Proteomes" id="UP000019760"/>
    </source>
</evidence>
<dbReference type="Pfam" id="PF13177">
    <property type="entry name" value="DNA_pol3_delta2"/>
    <property type="match status" value="1"/>
</dbReference>
<dbReference type="PANTHER" id="PTHR11669:SF8">
    <property type="entry name" value="DNA POLYMERASE III SUBUNIT DELTA"/>
    <property type="match status" value="1"/>
</dbReference>
<dbReference type="SUPFAM" id="SSF52540">
    <property type="entry name" value="P-loop containing nucleoside triphosphate hydrolases"/>
    <property type="match status" value="1"/>
</dbReference>
<dbReference type="InterPro" id="IPR003593">
    <property type="entry name" value="AAA+_ATPase"/>
</dbReference>
<evidence type="ECO:0000313" key="2">
    <source>
        <dbReference type="EMBL" id="GAJ29379.1"/>
    </source>
</evidence>
<dbReference type="AlphaFoldDB" id="A0A023D5M8"/>
<reference evidence="3" key="1">
    <citation type="journal article" date="2014" name="FEMS Microbiol. Lett.">
        <title>Draft Genomic DNA Sequence of the Facultatively Methylotrophic Bacterium Acidomonas methanolica type strain MB58.</title>
        <authorList>
            <person name="Higashiura N."/>
            <person name="Hadano H."/>
            <person name="Hirakawa H."/>
            <person name="Matsutani M."/>
            <person name="Takabe S."/>
            <person name="Matsushita K."/>
            <person name="Azuma Y."/>
        </authorList>
    </citation>
    <scope>NUCLEOTIDE SEQUENCE [LARGE SCALE GENOMIC DNA]</scope>
    <source>
        <strain evidence="3">MB58</strain>
    </source>
</reference>
<dbReference type="GO" id="GO:0009360">
    <property type="term" value="C:DNA polymerase III complex"/>
    <property type="evidence" value="ECO:0007669"/>
    <property type="project" value="TreeGrafter"/>
</dbReference>
<dbReference type="InterPro" id="IPR050238">
    <property type="entry name" value="DNA_Rep/Repair_Clamp_Loader"/>
</dbReference>
<gene>
    <name evidence="2" type="ORF">Amme_060_015</name>
</gene>
<dbReference type="PANTHER" id="PTHR11669">
    <property type="entry name" value="REPLICATION FACTOR C / DNA POLYMERASE III GAMMA-TAU SUBUNIT"/>
    <property type="match status" value="1"/>
</dbReference>
<dbReference type="GO" id="GO:0006261">
    <property type="term" value="P:DNA-templated DNA replication"/>
    <property type="evidence" value="ECO:0007669"/>
    <property type="project" value="TreeGrafter"/>
</dbReference>
<proteinExistence type="predicted"/>
<dbReference type="Gene3D" id="3.40.50.300">
    <property type="entry name" value="P-loop containing nucleotide triphosphate hydrolases"/>
    <property type="match status" value="1"/>
</dbReference>
<dbReference type="Proteomes" id="UP000019760">
    <property type="component" value="Unassembled WGS sequence"/>
</dbReference>
<accession>A0A023D5M8</accession>
<sequence>MSASPVPSPRETAVVLGHEEAEARFRAARESGRLHHAWLLTGPPGIGKATLAFHLARLLLDATEGAAARRVSAGTHGDLLVIARSFDEKRQRARAEIVLDDVRPLQSFLHHTAAEGGWRVVILDGAEYLNRSAANAVLKLLEEPPERTVIFLVTSAPGALLPTIRSRCRKLALAPLDEKTMEQALVSMGYDRQEIDRLLPASHGAPGRAVYLGQDHDGKAAALAGRWLNGGATQATPEEAERILRQDDGFALLCDLLGEGLIERGRLRAARDDITGAARAGAAYAALMELRRETERFNLDKAQATLQAAAIVSES</sequence>
<name>A0A023D5M8_ACIMT</name>
<dbReference type="InterPro" id="IPR027417">
    <property type="entry name" value="P-loop_NTPase"/>
</dbReference>
<organism evidence="2 3">
    <name type="scientific">Acidomonas methanolica NBRC 104435</name>
    <dbReference type="NCBI Taxonomy" id="1231351"/>
    <lineage>
        <taxon>Bacteria</taxon>
        <taxon>Pseudomonadati</taxon>
        <taxon>Pseudomonadota</taxon>
        <taxon>Alphaproteobacteria</taxon>
        <taxon>Acetobacterales</taxon>
        <taxon>Acetobacteraceae</taxon>
        <taxon>Acidomonas</taxon>
    </lineage>
</organism>
<comment type="caution">
    <text evidence="2">The sequence shown here is derived from an EMBL/GenBank/DDBJ whole genome shotgun (WGS) entry which is preliminary data.</text>
</comment>
<dbReference type="PROSITE" id="PS50030">
    <property type="entry name" value="UBA"/>
    <property type="match status" value="1"/>
</dbReference>
<dbReference type="OrthoDB" id="9811073at2"/>
<protein>
    <submittedName>
        <fullName evidence="2">DNA polymerase III subunit delta</fullName>
    </submittedName>
</protein>
<dbReference type="SMART" id="SM00382">
    <property type="entry name" value="AAA"/>
    <property type="match status" value="1"/>
</dbReference>
<evidence type="ECO:0000259" key="1">
    <source>
        <dbReference type="PROSITE" id="PS50030"/>
    </source>
</evidence>
<dbReference type="EMBL" id="BAND01000060">
    <property type="protein sequence ID" value="GAJ29379.1"/>
    <property type="molecule type" value="Genomic_DNA"/>
</dbReference>